<dbReference type="EMBL" id="JACAZE010000013">
    <property type="protein sequence ID" value="KAF7300474.1"/>
    <property type="molecule type" value="Genomic_DNA"/>
</dbReference>
<evidence type="ECO:0000256" key="4">
    <source>
        <dbReference type="ARBA" id="ARBA00022454"/>
    </source>
</evidence>
<dbReference type="Proteomes" id="UP000613580">
    <property type="component" value="Unassembled WGS sequence"/>
</dbReference>
<dbReference type="InterPro" id="IPR001951">
    <property type="entry name" value="Histone_H4"/>
</dbReference>
<sequence>MRTLLRSAEPELTGPSLGISKNEIQRIARRGGVKRISRSMYGNARGQLKMFLQGVVRDAALLTKHKWKNTVTAADVRSWALGVKRFDGCKPAVEYCTWAKNFRWHLREPTFALGRNPGLVIGSAVQQDILARKPLPSVHIFPPSSVRFTPVVPNHITDEDQAQSSEPTLVVVEHDRPPSQLSLVTMPGFGRTLLESSFV</sequence>
<dbReference type="GO" id="GO:0030527">
    <property type="term" value="F:structural constituent of chromatin"/>
    <property type="evidence" value="ECO:0007669"/>
    <property type="project" value="InterPro"/>
</dbReference>
<evidence type="ECO:0000313" key="9">
    <source>
        <dbReference type="EMBL" id="KAF7300474.1"/>
    </source>
</evidence>
<evidence type="ECO:0000256" key="2">
    <source>
        <dbReference type="ARBA" id="ARBA00004286"/>
    </source>
</evidence>
<evidence type="ECO:0000256" key="8">
    <source>
        <dbReference type="RuleBase" id="RU000528"/>
    </source>
</evidence>
<keyword evidence="7 8" id="KW-0544">Nucleosome core</keyword>
<keyword evidence="5 8" id="KW-0238">DNA-binding</keyword>
<keyword evidence="10" id="KW-1185">Reference proteome</keyword>
<comment type="caution">
    <text evidence="9">The sequence shown here is derived from an EMBL/GenBank/DDBJ whole genome shotgun (WGS) entry which is preliminary data.</text>
</comment>
<dbReference type="CDD" id="cd22912">
    <property type="entry name" value="HFD_H4"/>
    <property type="match status" value="1"/>
</dbReference>
<comment type="subunit">
    <text evidence="8">The nucleosome is a histone octamer containing two molecules each of H2A, H2B, H3 and H4 assembled in one H3-H4 heterotetramer and two H2A-H2B heterodimers. The octamer wraps approximately 147 bp of DNA.</text>
</comment>
<keyword evidence="4 8" id="KW-0158">Chromosome</keyword>
<protein>
    <recommendedName>
        <fullName evidence="8">Histone H4</fullName>
    </recommendedName>
</protein>
<reference evidence="9" key="1">
    <citation type="submission" date="2020-05" db="EMBL/GenBank/DDBJ databases">
        <title>Mycena genomes resolve the evolution of fungal bioluminescence.</title>
        <authorList>
            <person name="Tsai I.J."/>
        </authorList>
    </citation>
    <scope>NUCLEOTIDE SEQUENCE</scope>
    <source>
        <strain evidence="9">110903Hualien_Pintung</strain>
    </source>
</reference>
<dbReference type="Gene3D" id="1.10.20.10">
    <property type="entry name" value="Histone, subunit A"/>
    <property type="match status" value="1"/>
</dbReference>
<organism evidence="9 10">
    <name type="scientific">Mycena chlorophos</name>
    <name type="common">Agaric fungus</name>
    <name type="synonym">Agaricus chlorophos</name>
    <dbReference type="NCBI Taxonomy" id="658473"/>
    <lineage>
        <taxon>Eukaryota</taxon>
        <taxon>Fungi</taxon>
        <taxon>Dikarya</taxon>
        <taxon>Basidiomycota</taxon>
        <taxon>Agaricomycotina</taxon>
        <taxon>Agaricomycetes</taxon>
        <taxon>Agaricomycetidae</taxon>
        <taxon>Agaricales</taxon>
        <taxon>Marasmiineae</taxon>
        <taxon>Mycenaceae</taxon>
        <taxon>Mycena</taxon>
    </lineage>
</organism>
<name>A0A8H6W5X5_MYCCL</name>
<dbReference type="GO" id="GO:0005634">
    <property type="term" value="C:nucleus"/>
    <property type="evidence" value="ECO:0007669"/>
    <property type="project" value="UniProtKB-SubCell"/>
</dbReference>
<evidence type="ECO:0000256" key="7">
    <source>
        <dbReference type="ARBA" id="ARBA00023269"/>
    </source>
</evidence>
<dbReference type="GO" id="GO:0003677">
    <property type="term" value="F:DNA binding"/>
    <property type="evidence" value="ECO:0007669"/>
    <property type="project" value="UniProtKB-KW"/>
</dbReference>
<comment type="similarity">
    <text evidence="3 8">Belongs to the histone H4 family.</text>
</comment>
<dbReference type="SUPFAM" id="SSF47113">
    <property type="entry name" value="Histone-fold"/>
    <property type="match status" value="1"/>
</dbReference>
<dbReference type="PRINTS" id="PR00623">
    <property type="entry name" value="HISTONEH4"/>
</dbReference>
<proteinExistence type="inferred from homology"/>
<evidence type="ECO:0000256" key="3">
    <source>
        <dbReference type="ARBA" id="ARBA00006564"/>
    </source>
</evidence>
<evidence type="ECO:0000256" key="1">
    <source>
        <dbReference type="ARBA" id="ARBA00004123"/>
    </source>
</evidence>
<dbReference type="InterPro" id="IPR009072">
    <property type="entry name" value="Histone-fold"/>
</dbReference>
<accession>A0A8H6W5X5</accession>
<dbReference type="SMART" id="SM00417">
    <property type="entry name" value="H4"/>
    <property type="match status" value="1"/>
</dbReference>
<keyword evidence="6 8" id="KW-0539">Nucleus</keyword>
<comment type="function">
    <text evidence="8">Core component of nucleosome. Nucleosomes wrap and compact DNA into chromatin, limiting DNA accessibility to the cellular machineries which require DNA as a template. Histones thereby play a central role in transcription regulation, DNA repair, DNA replication and chromosomal stability. DNA accessibility is regulated via a complex set of post-translational modifications of histones, also called histone code, and nucleosome remodeling.</text>
</comment>
<dbReference type="GO" id="GO:0000786">
    <property type="term" value="C:nucleosome"/>
    <property type="evidence" value="ECO:0007669"/>
    <property type="project" value="UniProtKB-KW"/>
</dbReference>
<comment type="subcellular location">
    <subcellularLocation>
        <location evidence="2">Chromosome</location>
    </subcellularLocation>
    <subcellularLocation>
        <location evidence="1">Nucleus</location>
    </subcellularLocation>
</comment>
<evidence type="ECO:0000256" key="5">
    <source>
        <dbReference type="ARBA" id="ARBA00023125"/>
    </source>
</evidence>
<evidence type="ECO:0000256" key="6">
    <source>
        <dbReference type="ARBA" id="ARBA00023242"/>
    </source>
</evidence>
<dbReference type="AlphaFoldDB" id="A0A8H6W5X5"/>
<gene>
    <name evidence="9" type="ORF">HMN09_00931600</name>
</gene>
<dbReference type="GO" id="GO:0046982">
    <property type="term" value="F:protein heterodimerization activity"/>
    <property type="evidence" value="ECO:0007669"/>
    <property type="project" value="InterPro"/>
</dbReference>
<dbReference type="PANTHER" id="PTHR10484">
    <property type="entry name" value="HISTONE H4"/>
    <property type="match status" value="1"/>
</dbReference>
<evidence type="ECO:0000313" key="10">
    <source>
        <dbReference type="Proteomes" id="UP000613580"/>
    </source>
</evidence>